<evidence type="ECO:0000259" key="9">
    <source>
        <dbReference type="SMART" id="SM01117"/>
    </source>
</evidence>
<dbReference type="Proteomes" id="UP000694865">
    <property type="component" value="Unplaced"/>
</dbReference>
<keyword evidence="5" id="KW-0408">Iron</keyword>
<dbReference type="InterPro" id="IPR001199">
    <property type="entry name" value="Cyt_B5-like_heme/steroid-bd"/>
</dbReference>
<dbReference type="SUPFAM" id="SSF55856">
    <property type="entry name" value="Cytochrome b5-like heme/steroid binding domain"/>
    <property type="match status" value="1"/>
</dbReference>
<gene>
    <name evidence="11" type="primary">LOC102808285</name>
</gene>
<feature type="region of interest" description="Disordered" evidence="7">
    <location>
        <begin position="23"/>
        <end position="44"/>
    </location>
</feature>
<keyword evidence="4" id="KW-0256">Endoplasmic reticulum</keyword>
<keyword evidence="10" id="KW-1185">Reference proteome</keyword>
<evidence type="ECO:0000256" key="3">
    <source>
        <dbReference type="ARBA" id="ARBA00022723"/>
    </source>
</evidence>
<dbReference type="GeneID" id="102808285"/>
<dbReference type="RefSeq" id="XP_006812210.1">
    <property type="nucleotide sequence ID" value="XM_006812147.1"/>
</dbReference>
<comment type="similarity">
    <text evidence="6">Belongs to the cytochrome b5 family. MAPR subfamily.</text>
</comment>
<organism evidence="10 11">
    <name type="scientific">Saccoglossus kowalevskii</name>
    <name type="common">Acorn worm</name>
    <dbReference type="NCBI Taxonomy" id="10224"/>
    <lineage>
        <taxon>Eukaryota</taxon>
        <taxon>Metazoa</taxon>
        <taxon>Hemichordata</taxon>
        <taxon>Enteropneusta</taxon>
        <taxon>Harrimaniidae</taxon>
        <taxon>Saccoglossus</taxon>
    </lineage>
</organism>
<keyword evidence="8" id="KW-0732">Signal</keyword>
<proteinExistence type="inferred from homology"/>
<name>A0ABM0LWR9_SACKO</name>
<dbReference type="Gene3D" id="3.10.120.10">
    <property type="entry name" value="Cytochrome b5-like heme/steroid binding domain"/>
    <property type="match status" value="1"/>
</dbReference>
<keyword evidence="3" id="KW-0479">Metal-binding</keyword>
<dbReference type="InterPro" id="IPR050577">
    <property type="entry name" value="MAPR/NEUFC/NENF-like"/>
</dbReference>
<evidence type="ECO:0000256" key="2">
    <source>
        <dbReference type="ARBA" id="ARBA00022617"/>
    </source>
</evidence>
<reference evidence="11" key="1">
    <citation type="submission" date="2025-08" db="UniProtKB">
        <authorList>
            <consortium name="RefSeq"/>
        </authorList>
    </citation>
    <scope>IDENTIFICATION</scope>
    <source>
        <tissue evidence="11">Testes</tissue>
    </source>
</reference>
<feature type="domain" description="Cytochrome b5 heme-binding" evidence="9">
    <location>
        <begin position="50"/>
        <end position="147"/>
    </location>
</feature>
<evidence type="ECO:0000256" key="7">
    <source>
        <dbReference type="SAM" id="MobiDB-lite"/>
    </source>
</evidence>
<evidence type="ECO:0000256" key="1">
    <source>
        <dbReference type="ARBA" id="ARBA00004240"/>
    </source>
</evidence>
<feature type="signal peptide" evidence="8">
    <location>
        <begin position="1"/>
        <end position="22"/>
    </location>
</feature>
<feature type="chain" id="PRO_5045978355" evidence="8">
    <location>
        <begin position="23"/>
        <end position="157"/>
    </location>
</feature>
<sequence>MALMLLQTLLLFVLLSSNLVSAEDESKDETTTGTQQERKLEKSQESLRAFTDEEIAMYDGTNPDLPIYLAVKGTVFDVTSGKDFYGKDAPYNALVGKDSTRAVAKMSLAPEDLTYDVTGLTDREMDDLQRVYTETYQKKYPVVGYMKFDGGLGKLTF</sequence>
<evidence type="ECO:0000256" key="5">
    <source>
        <dbReference type="ARBA" id="ARBA00023004"/>
    </source>
</evidence>
<dbReference type="InterPro" id="IPR036400">
    <property type="entry name" value="Cyt_B5-like_heme/steroid_sf"/>
</dbReference>
<keyword evidence="2" id="KW-0349">Heme</keyword>
<dbReference type="Pfam" id="PF00173">
    <property type="entry name" value="Cyt-b5"/>
    <property type="match status" value="1"/>
</dbReference>
<accession>A0ABM0LWR9</accession>
<comment type="subcellular location">
    <subcellularLocation>
        <location evidence="1">Endoplasmic reticulum</location>
    </subcellularLocation>
</comment>
<dbReference type="PANTHER" id="PTHR10281">
    <property type="entry name" value="MEMBRANE-ASSOCIATED PROGESTERONE RECEPTOR COMPONENT-RELATED"/>
    <property type="match status" value="1"/>
</dbReference>
<evidence type="ECO:0000313" key="11">
    <source>
        <dbReference type="RefSeq" id="XP_006812210.1"/>
    </source>
</evidence>
<evidence type="ECO:0000256" key="4">
    <source>
        <dbReference type="ARBA" id="ARBA00022824"/>
    </source>
</evidence>
<evidence type="ECO:0000256" key="8">
    <source>
        <dbReference type="SAM" id="SignalP"/>
    </source>
</evidence>
<protein>
    <submittedName>
        <fullName evidence="11">Neudesin-like</fullName>
    </submittedName>
</protein>
<evidence type="ECO:0000256" key="6">
    <source>
        <dbReference type="ARBA" id="ARBA00038357"/>
    </source>
</evidence>
<dbReference type="SMART" id="SM01117">
    <property type="entry name" value="Cyt-b5"/>
    <property type="match status" value="1"/>
</dbReference>
<dbReference type="PANTHER" id="PTHR10281:SF72">
    <property type="entry name" value="NEUDESIN"/>
    <property type="match status" value="1"/>
</dbReference>
<evidence type="ECO:0000313" key="10">
    <source>
        <dbReference type="Proteomes" id="UP000694865"/>
    </source>
</evidence>